<dbReference type="GO" id="GO:0046872">
    <property type="term" value="F:metal ion binding"/>
    <property type="evidence" value="ECO:0007669"/>
    <property type="project" value="UniProtKB-KW"/>
</dbReference>
<dbReference type="GO" id="GO:0043546">
    <property type="term" value="F:molybdopterin cofactor binding"/>
    <property type="evidence" value="ECO:0007669"/>
    <property type="project" value="UniProtKB-UniRule"/>
</dbReference>
<organism evidence="7 8">
    <name type="scientific">Rivibacter subsaxonicus</name>
    <dbReference type="NCBI Taxonomy" id="457575"/>
    <lineage>
        <taxon>Bacteria</taxon>
        <taxon>Pseudomonadati</taxon>
        <taxon>Pseudomonadota</taxon>
        <taxon>Betaproteobacteria</taxon>
        <taxon>Burkholderiales</taxon>
        <taxon>Rivibacter</taxon>
    </lineage>
</organism>
<comment type="caution">
    <text evidence="7">The sequence shown here is derived from an EMBL/GenBank/DDBJ whole genome shotgun (WGS) entry which is preliminary data.</text>
</comment>
<comment type="PTM">
    <text evidence="5">Predicted to be exported by the Tat system. The position of the signal peptide cleavage has not been experimentally proven.</text>
</comment>
<dbReference type="SUPFAM" id="SSF56524">
    <property type="entry name" value="Oxidoreductase molybdopterin-binding domain"/>
    <property type="match status" value="1"/>
</dbReference>
<evidence type="ECO:0000256" key="2">
    <source>
        <dbReference type="ARBA" id="ARBA00022723"/>
    </source>
</evidence>
<dbReference type="EC" id="1.8.5.-" evidence="5"/>
<gene>
    <name evidence="5" type="primary">msrP</name>
    <name evidence="7" type="ORF">EV670_2647</name>
</gene>
<comment type="cofactor">
    <cofactor evidence="5">
        <name>Mo-molybdopterin</name>
        <dbReference type="ChEBI" id="CHEBI:71302"/>
    </cofactor>
    <text evidence="5">Binds 1 Mo-molybdopterin (Mo-MPT) cofactor per subunit.</text>
</comment>
<evidence type="ECO:0000313" key="8">
    <source>
        <dbReference type="Proteomes" id="UP000293671"/>
    </source>
</evidence>
<dbReference type="AlphaFoldDB" id="A0A4Q7VFX6"/>
<dbReference type="InterPro" id="IPR006311">
    <property type="entry name" value="TAT_signal"/>
</dbReference>
<feature type="domain" description="Oxidoreductase molybdopterin-binding" evidence="6">
    <location>
        <begin position="114"/>
        <end position="269"/>
    </location>
</feature>
<evidence type="ECO:0000259" key="6">
    <source>
        <dbReference type="Pfam" id="PF00174"/>
    </source>
</evidence>
<name>A0A4Q7VFX6_9BURK</name>
<dbReference type="InterPro" id="IPR022867">
    <property type="entry name" value="MsrP"/>
</dbReference>
<dbReference type="PANTHER" id="PTHR43032">
    <property type="entry name" value="PROTEIN-METHIONINE-SULFOXIDE REDUCTASE"/>
    <property type="match status" value="1"/>
</dbReference>
<comment type="catalytic activity">
    <reaction evidence="5">
        <text>L-methionyl-[protein] + a quinone + H2O = L-methionyl-(S)-S-oxide-[protein] + a quinol</text>
        <dbReference type="Rhea" id="RHEA:51292"/>
        <dbReference type="Rhea" id="RHEA-COMP:12313"/>
        <dbReference type="Rhea" id="RHEA-COMP:12315"/>
        <dbReference type="ChEBI" id="CHEBI:15377"/>
        <dbReference type="ChEBI" id="CHEBI:16044"/>
        <dbReference type="ChEBI" id="CHEBI:24646"/>
        <dbReference type="ChEBI" id="CHEBI:44120"/>
        <dbReference type="ChEBI" id="CHEBI:132124"/>
    </reaction>
</comment>
<keyword evidence="2 5" id="KW-0479">Metal-binding</keyword>
<dbReference type="InterPro" id="IPR000572">
    <property type="entry name" value="OxRdtase_Mopterin-bd_dom"/>
</dbReference>
<dbReference type="InterPro" id="IPR036374">
    <property type="entry name" value="OxRdtase_Mopterin-bd_sf"/>
</dbReference>
<keyword evidence="3 5" id="KW-0732">Signal</keyword>
<feature type="binding site" evidence="5">
    <location>
        <position position="240"/>
    </location>
    <ligand>
        <name>Mo-molybdopterin</name>
        <dbReference type="ChEBI" id="CHEBI:71302"/>
    </ligand>
</feature>
<evidence type="ECO:0000256" key="5">
    <source>
        <dbReference type="HAMAP-Rule" id="MF_01206"/>
    </source>
</evidence>
<protein>
    <recommendedName>
        <fullName evidence="5">Protein-methionine-sulfoxide reductase catalytic subunit MsrP</fullName>
        <ecNumber evidence="5">1.8.5.-</ecNumber>
    </recommendedName>
</protein>
<accession>A0A4Q7VFX6</accession>
<evidence type="ECO:0000256" key="4">
    <source>
        <dbReference type="ARBA" id="ARBA00023002"/>
    </source>
</evidence>
<dbReference type="HAMAP" id="MF_01206">
    <property type="entry name" value="MsrP"/>
    <property type="match status" value="1"/>
</dbReference>
<comment type="catalytic activity">
    <reaction evidence="5">
        <text>L-methionyl-[protein] + a quinone + H2O = L-methionyl-(R)-S-oxide-[protein] + a quinol</text>
        <dbReference type="Rhea" id="RHEA:51296"/>
        <dbReference type="Rhea" id="RHEA-COMP:12313"/>
        <dbReference type="Rhea" id="RHEA-COMP:12314"/>
        <dbReference type="ChEBI" id="CHEBI:15377"/>
        <dbReference type="ChEBI" id="CHEBI:16044"/>
        <dbReference type="ChEBI" id="CHEBI:24646"/>
        <dbReference type="ChEBI" id="CHEBI:45764"/>
        <dbReference type="ChEBI" id="CHEBI:132124"/>
    </reaction>
</comment>
<keyword evidence="8" id="KW-1185">Reference proteome</keyword>
<feature type="binding site" evidence="5">
    <location>
        <begin position="97"/>
        <end position="98"/>
    </location>
    <ligand>
        <name>Mo-molybdopterin</name>
        <dbReference type="ChEBI" id="CHEBI:71302"/>
    </ligand>
</feature>
<proteinExistence type="inferred from homology"/>
<evidence type="ECO:0000256" key="3">
    <source>
        <dbReference type="ARBA" id="ARBA00022729"/>
    </source>
</evidence>
<feature type="binding site" evidence="5">
    <location>
        <begin position="251"/>
        <end position="253"/>
    </location>
    <ligand>
        <name>Mo-molybdopterin</name>
        <dbReference type="ChEBI" id="CHEBI:71302"/>
    </ligand>
</feature>
<sequence>MLILKRHANGFEHATPSEITPRAVYEQRRAFVKALAAGTAGSAMALWAQREARAQDGTVARPGQLAPLAAQRSAVPGALTMEKLSAYKDIASYNNFYEFGTDKSDPVRNAHTLQTRPWTVAIEGAVKKPQTLAIEDILKLAPLEERIYRLRCVEGWSMVIPWVGFSLSELIKRVEPTGNARYVEFHTLADPKQMPYVRSSVLDWPYVEGLRIDEAMHPLALLAVGLYGEVLPNQNGAPVRLVVPWKYGFKSAKSIVKIRFVEKEPKTAWVKAAVQEYGFYSNVNPKVDHPRWSQATERRIGEDGLFQKKRPTQMFNGYEAQVGQLYAGMDLVKYY</sequence>
<dbReference type="PANTHER" id="PTHR43032:SF3">
    <property type="entry name" value="PROTEIN-METHIONINE-SULFOXIDE REDUCTASE CATALYTIC SUBUNIT MSRP"/>
    <property type="match status" value="1"/>
</dbReference>
<dbReference type="PROSITE" id="PS51318">
    <property type="entry name" value="TAT"/>
    <property type="match status" value="1"/>
</dbReference>
<dbReference type="Gene3D" id="3.90.420.10">
    <property type="entry name" value="Oxidoreductase, molybdopterin-binding domain"/>
    <property type="match status" value="1"/>
</dbReference>
<keyword evidence="4 5" id="KW-0560">Oxidoreductase</keyword>
<comment type="subunit">
    <text evidence="5">Heterodimer of a catalytic subunit (MsrP) and a heme-binding subunit (MsrQ).</text>
</comment>
<evidence type="ECO:0000313" key="7">
    <source>
        <dbReference type="EMBL" id="RZT94903.1"/>
    </source>
</evidence>
<reference evidence="7 8" key="1">
    <citation type="submission" date="2019-02" db="EMBL/GenBank/DDBJ databases">
        <title>Genomic Encyclopedia of Type Strains, Phase IV (KMG-IV): sequencing the most valuable type-strain genomes for metagenomic binning, comparative biology and taxonomic classification.</title>
        <authorList>
            <person name="Goeker M."/>
        </authorList>
    </citation>
    <scope>NUCLEOTIDE SEQUENCE [LARGE SCALE GENOMIC DNA]</scope>
    <source>
        <strain evidence="7 8">DSM 19570</strain>
    </source>
</reference>
<dbReference type="EMBL" id="SHKP01000007">
    <property type="protein sequence ID" value="RZT94903.1"/>
    <property type="molecule type" value="Genomic_DNA"/>
</dbReference>
<comment type="similarity">
    <text evidence="5">Belongs to the MsrP family.</text>
</comment>
<feature type="binding site" evidence="5">
    <location>
        <position position="152"/>
    </location>
    <ligand>
        <name>Mo-molybdopterin</name>
        <dbReference type="ChEBI" id="CHEBI:71302"/>
    </ligand>
    <ligandPart>
        <name>Mo</name>
        <dbReference type="ChEBI" id="CHEBI:28685"/>
    </ligandPart>
</feature>
<dbReference type="RefSeq" id="WP_130432889.1">
    <property type="nucleotide sequence ID" value="NZ_SHKP01000007.1"/>
</dbReference>
<keyword evidence="1 5" id="KW-0500">Molybdenum</keyword>
<dbReference type="GO" id="GO:0016672">
    <property type="term" value="F:oxidoreductase activity, acting on a sulfur group of donors, quinone or similar compound as acceptor"/>
    <property type="evidence" value="ECO:0007669"/>
    <property type="project" value="UniProtKB-UniRule"/>
</dbReference>
<dbReference type="Proteomes" id="UP000293671">
    <property type="component" value="Unassembled WGS sequence"/>
</dbReference>
<dbReference type="Pfam" id="PF00174">
    <property type="entry name" value="Oxidored_molyb"/>
    <property type="match status" value="1"/>
</dbReference>
<feature type="binding site" evidence="5">
    <location>
        <position position="235"/>
    </location>
    <ligand>
        <name>Mo-molybdopterin</name>
        <dbReference type="ChEBI" id="CHEBI:71302"/>
    </ligand>
</feature>
<dbReference type="NCBIfam" id="NF003767">
    <property type="entry name" value="PRK05363.1"/>
    <property type="match status" value="1"/>
</dbReference>
<dbReference type="OrthoDB" id="9795587at2"/>
<feature type="binding site" evidence="5">
    <location>
        <position position="187"/>
    </location>
    <ligand>
        <name>Mo-molybdopterin</name>
        <dbReference type="ChEBI" id="CHEBI:71302"/>
    </ligand>
</feature>
<feature type="binding site" evidence="5">
    <location>
        <position position="94"/>
    </location>
    <ligand>
        <name>Mo-molybdopterin</name>
        <dbReference type="ChEBI" id="CHEBI:71302"/>
    </ligand>
</feature>
<comment type="function">
    <text evidence="5">Part of the MsrPQ system that repairs oxidized periplasmic proteins containing methionine sulfoxide residues (Met-O), using respiratory chain electrons. Thus protects these proteins from oxidative-stress damage caused by reactive species of oxygen and chlorine generated by the host defense mechanisms. MsrPQ is essential for the maintenance of envelope integrity under bleach stress, rescuing a wide series of structurally unrelated periplasmic proteins from methionine oxidation. The catalytic subunit MsrP is non-stereospecific, being able to reduce both (R-) and (S-) diastereoisomers of methionine sulfoxide.</text>
</comment>
<dbReference type="GO" id="GO:0030091">
    <property type="term" value="P:protein repair"/>
    <property type="evidence" value="ECO:0007669"/>
    <property type="project" value="UniProtKB-UniRule"/>
</dbReference>
<evidence type="ECO:0000256" key="1">
    <source>
        <dbReference type="ARBA" id="ARBA00022505"/>
    </source>
</evidence>